<comment type="caution">
    <text evidence="3">The sequence shown here is derived from an EMBL/GenBank/DDBJ whole genome shotgun (WGS) entry which is preliminary data.</text>
</comment>
<dbReference type="RefSeq" id="XP_028472434.1">
    <property type="nucleotide sequence ID" value="XM_028619260.1"/>
</dbReference>
<evidence type="ECO:0000313" key="3">
    <source>
        <dbReference type="EMBL" id="RSH77287.1"/>
    </source>
</evidence>
<dbReference type="Proteomes" id="UP000279236">
    <property type="component" value="Unassembled WGS sequence"/>
</dbReference>
<feature type="region of interest" description="Disordered" evidence="1">
    <location>
        <begin position="186"/>
        <end position="205"/>
    </location>
</feature>
<evidence type="ECO:0000256" key="2">
    <source>
        <dbReference type="SAM" id="Phobius"/>
    </source>
</evidence>
<gene>
    <name evidence="3" type="ORF">EHS24_003597</name>
</gene>
<feature type="compositionally biased region" description="Low complexity" evidence="1">
    <location>
        <begin position="249"/>
        <end position="272"/>
    </location>
</feature>
<feature type="transmembrane region" description="Helical" evidence="2">
    <location>
        <begin position="42"/>
        <end position="61"/>
    </location>
</feature>
<reference evidence="3 4" key="1">
    <citation type="submission" date="2018-11" db="EMBL/GenBank/DDBJ databases">
        <title>Genome sequence of Apiotrichum porosum DSM 27194.</title>
        <authorList>
            <person name="Aliyu H."/>
            <person name="Gorte O."/>
            <person name="Ochsenreither K."/>
        </authorList>
    </citation>
    <scope>NUCLEOTIDE SEQUENCE [LARGE SCALE GENOMIC DNA]</scope>
    <source>
        <strain evidence="3 4">DSM 27194</strain>
    </source>
</reference>
<evidence type="ECO:0000256" key="1">
    <source>
        <dbReference type="SAM" id="MobiDB-lite"/>
    </source>
</evidence>
<protein>
    <submittedName>
        <fullName evidence="3">Uncharacterized protein</fullName>
    </submittedName>
</protein>
<keyword evidence="2" id="KW-1133">Transmembrane helix</keyword>
<keyword evidence="4" id="KW-1185">Reference proteome</keyword>
<evidence type="ECO:0000313" key="4">
    <source>
        <dbReference type="Proteomes" id="UP000279236"/>
    </source>
</evidence>
<keyword evidence="2" id="KW-0812">Transmembrane</keyword>
<dbReference type="AlphaFoldDB" id="A0A427XEV9"/>
<dbReference type="GeneID" id="39588140"/>
<sequence>MFGCPYRSLGQWAFFPTCDPTTHHPTVPTHDDCATTVNLTCIPLHALVFPILSLTLAWLLTARRTAYPPCSPLVLVALQCLPLLAGSAGGLVLILAAQRAPHAALSPLVLVIGLLGTVPLAVTMFGKVPSVVPITHQATPDTIGKDSSIVTNGFATGPAMHLHGESCPHLPHSSASSACSTLSKASTKTWPSSRNTNTPSSVDLTSPMGSADASMVCLLPLRSSLPNLDIVDSPSSVSTLSASSPLSAASYTPCTPSNTPASSAASVSTGSPSPIPHRTPTLELALEDEFVRLVVRSASVHHISTSASKIVNAATITTTSSVPDVAPRWPTEWPVYWEGAGLGSW</sequence>
<accession>A0A427XEV9</accession>
<keyword evidence="2" id="KW-0472">Membrane</keyword>
<organism evidence="3 4">
    <name type="scientific">Apiotrichum porosum</name>
    <dbReference type="NCBI Taxonomy" id="105984"/>
    <lineage>
        <taxon>Eukaryota</taxon>
        <taxon>Fungi</taxon>
        <taxon>Dikarya</taxon>
        <taxon>Basidiomycota</taxon>
        <taxon>Agaricomycotina</taxon>
        <taxon>Tremellomycetes</taxon>
        <taxon>Trichosporonales</taxon>
        <taxon>Trichosporonaceae</taxon>
        <taxon>Apiotrichum</taxon>
    </lineage>
</organism>
<feature type="region of interest" description="Disordered" evidence="1">
    <location>
        <begin position="249"/>
        <end position="279"/>
    </location>
</feature>
<name>A0A427XEV9_9TREE</name>
<dbReference type="EMBL" id="RSCE01000017">
    <property type="protein sequence ID" value="RSH77287.1"/>
    <property type="molecule type" value="Genomic_DNA"/>
</dbReference>
<feature type="compositionally biased region" description="Polar residues" evidence="1">
    <location>
        <begin position="189"/>
        <end position="205"/>
    </location>
</feature>
<feature type="transmembrane region" description="Helical" evidence="2">
    <location>
        <begin position="103"/>
        <end position="125"/>
    </location>
</feature>
<feature type="transmembrane region" description="Helical" evidence="2">
    <location>
        <begin position="73"/>
        <end position="97"/>
    </location>
</feature>
<proteinExistence type="predicted"/>